<evidence type="ECO:0000256" key="5">
    <source>
        <dbReference type="ARBA" id="ARBA00022737"/>
    </source>
</evidence>
<protein>
    <recommendedName>
        <fullName evidence="8">BOP1 N-terminal domain-containing protein</fullName>
    </recommendedName>
</protein>
<dbReference type="AlphaFoldDB" id="A0AAV8UX47"/>
<dbReference type="SMART" id="SM01035">
    <property type="entry name" value="BOP1NT"/>
    <property type="match status" value="1"/>
</dbReference>
<comment type="caution">
    <text evidence="9">The sequence shown here is derived from an EMBL/GenBank/DDBJ whole genome shotgun (WGS) entry which is preliminary data.</text>
</comment>
<dbReference type="InterPro" id="IPR012953">
    <property type="entry name" value="BOP1_N_dom"/>
</dbReference>
<dbReference type="PANTHER" id="PTHR17605:SF0">
    <property type="entry name" value="RIBOSOME BIOGENESIS PROTEIN BOP1"/>
    <property type="match status" value="1"/>
</dbReference>
<organism evidence="9 10">
    <name type="scientific">Rhodosorus marinus</name>
    <dbReference type="NCBI Taxonomy" id="101924"/>
    <lineage>
        <taxon>Eukaryota</taxon>
        <taxon>Rhodophyta</taxon>
        <taxon>Stylonematophyceae</taxon>
        <taxon>Stylonematales</taxon>
        <taxon>Stylonemataceae</taxon>
        <taxon>Rhodosorus</taxon>
    </lineage>
</organism>
<keyword evidence="5" id="KW-0677">Repeat</keyword>
<evidence type="ECO:0000256" key="2">
    <source>
        <dbReference type="ARBA" id="ARBA00022517"/>
    </source>
</evidence>
<comment type="subcellular location">
    <subcellularLocation>
        <location evidence="1">Nucleus</location>
        <location evidence="1">Nucleolus</location>
    </subcellularLocation>
</comment>
<dbReference type="SUPFAM" id="SSF50978">
    <property type="entry name" value="WD40 repeat-like"/>
    <property type="match status" value="1"/>
</dbReference>
<dbReference type="Pfam" id="PF12894">
    <property type="entry name" value="ANAPC4_WD40"/>
    <property type="match status" value="1"/>
</dbReference>
<accession>A0AAV8UX47</accession>
<dbReference type="Gene3D" id="2.130.10.10">
    <property type="entry name" value="YVTN repeat-like/Quinoprotein amine dehydrogenase"/>
    <property type="match status" value="1"/>
</dbReference>
<dbReference type="Proteomes" id="UP001157974">
    <property type="component" value="Unassembled WGS sequence"/>
</dbReference>
<dbReference type="EMBL" id="JAMWBK010000004">
    <property type="protein sequence ID" value="KAJ8905882.1"/>
    <property type="molecule type" value="Genomic_DNA"/>
</dbReference>
<keyword evidence="10" id="KW-1185">Reference proteome</keyword>
<keyword evidence="3" id="KW-0698">rRNA processing</keyword>
<sequence length="693" mass="78621">MEGDEPGSPVVSDDEADSDLEKVEFEEVGDEIDGLIEEDDSSSDEEKNTIGDIPIRWYDGYDHIGYNREGKQIIRGKRKSPLEEILDPNAWRRVYDERNDEELVLTDKELDVVSRIRAGQYTGRTTEGDEEIVPWTSSKIEIHPLPEPTEPKRRFTPSKHEAAKVEKCIESWPAYTWTVAFSLLLIFLRNVIQVVKIVRAIRAGLIVKPAKAEKYGNLYSFDVWEEKEDDEEKSKTEQARDLMRIHAPKEPLPGHAESYNPPAEYLPTEQERKEWEEAEPEDRKTNFLPTKYDSLRKVPAYPTFIRERFERCLDLYTAVRVRKEKLRINPEDLIPKLPSPEELKPFPNYVSCSATCKSPVLSISMHPAGQFLAAACDDGFVRFFEVPVLKCVAEWQLHEEAIVNVDWCPKPNVLVFAACAGPSVIIGNACSEGLGTEANAIDSRALLAGDEIGDNVSQGNEGEWTEEEDKSVEIKLKRRARNVAWHHGGDYLASVARDTTGSSVAIHRLSKRQSQVPFKKSGASAQVVSFHPSRPFIFIASKQHIRVYNLQKQVLVKKLLPGARWISSLSVHPSGDHLLVATYDMKLCWFDLDLSNLPYKILRNHDEAIREARFHPKLPLFADCSDDGTVLVSHGMVYNDLLQNALIVPLKRIDKNLAETPKLRATTLAWHPSLPWLFTSSGDKKIYLFTNVN</sequence>
<dbReference type="GO" id="GO:0043021">
    <property type="term" value="F:ribonucleoprotein complex binding"/>
    <property type="evidence" value="ECO:0007669"/>
    <property type="project" value="TreeGrafter"/>
</dbReference>
<proteinExistence type="predicted"/>
<evidence type="ECO:0000256" key="7">
    <source>
        <dbReference type="SAM" id="MobiDB-lite"/>
    </source>
</evidence>
<dbReference type="GO" id="GO:0000463">
    <property type="term" value="P:maturation of LSU-rRNA from tricistronic rRNA transcript (SSU-rRNA, 5.8S rRNA, LSU-rRNA)"/>
    <property type="evidence" value="ECO:0007669"/>
    <property type="project" value="TreeGrafter"/>
</dbReference>
<evidence type="ECO:0000256" key="1">
    <source>
        <dbReference type="ARBA" id="ARBA00004604"/>
    </source>
</evidence>
<gene>
    <name evidence="9" type="ORF">NDN08_002385</name>
</gene>
<dbReference type="GO" id="GO:0070545">
    <property type="term" value="C:PeBoW complex"/>
    <property type="evidence" value="ECO:0007669"/>
    <property type="project" value="TreeGrafter"/>
</dbReference>
<dbReference type="Pfam" id="PF00400">
    <property type="entry name" value="WD40"/>
    <property type="match status" value="2"/>
</dbReference>
<dbReference type="InterPro" id="IPR001680">
    <property type="entry name" value="WD40_rpt"/>
</dbReference>
<evidence type="ECO:0000313" key="10">
    <source>
        <dbReference type="Proteomes" id="UP001157974"/>
    </source>
</evidence>
<keyword evidence="4" id="KW-0853">WD repeat</keyword>
<evidence type="ECO:0000256" key="6">
    <source>
        <dbReference type="ARBA" id="ARBA00023242"/>
    </source>
</evidence>
<reference evidence="9 10" key="1">
    <citation type="journal article" date="2023" name="Nat. Commun.">
        <title>Origin of minicircular mitochondrial genomes in red algae.</title>
        <authorList>
            <person name="Lee Y."/>
            <person name="Cho C.H."/>
            <person name="Lee Y.M."/>
            <person name="Park S.I."/>
            <person name="Yang J.H."/>
            <person name="West J.A."/>
            <person name="Bhattacharya D."/>
            <person name="Yoon H.S."/>
        </authorList>
    </citation>
    <scope>NUCLEOTIDE SEQUENCE [LARGE SCALE GENOMIC DNA]</scope>
    <source>
        <strain evidence="9 10">CCMP1338</strain>
        <tissue evidence="9">Whole cell</tissue>
    </source>
</reference>
<evidence type="ECO:0000313" key="9">
    <source>
        <dbReference type="EMBL" id="KAJ8905882.1"/>
    </source>
</evidence>
<feature type="region of interest" description="Disordered" evidence="7">
    <location>
        <begin position="1"/>
        <end position="51"/>
    </location>
</feature>
<dbReference type="InterPro" id="IPR015943">
    <property type="entry name" value="WD40/YVTN_repeat-like_dom_sf"/>
</dbReference>
<name>A0AAV8UX47_9RHOD</name>
<dbReference type="PANTHER" id="PTHR17605">
    <property type="entry name" value="RIBOSOME BIOGENESIS PROTEIN BOP1 BLOCK OF PROLIFERATION 1 PROTEIN"/>
    <property type="match status" value="1"/>
</dbReference>
<dbReference type="InterPro" id="IPR028598">
    <property type="entry name" value="BOP1/Erb1"/>
</dbReference>
<dbReference type="Pfam" id="PF08145">
    <property type="entry name" value="BOP1NT"/>
    <property type="match status" value="2"/>
</dbReference>
<evidence type="ECO:0000256" key="4">
    <source>
        <dbReference type="ARBA" id="ARBA00022574"/>
    </source>
</evidence>
<feature type="domain" description="BOP1 N-terminal" evidence="8">
    <location>
        <begin position="58"/>
        <end position="347"/>
    </location>
</feature>
<keyword evidence="6" id="KW-0539">Nucleus</keyword>
<dbReference type="InterPro" id="IPR024977">
    <property type="entry name" value="Apc4-like_WD40_dom"/>
</dbReference>
<dbReference type="FunFam" id="2.130.10.10:FF:000576">
    <property type="entry name" value="Ribosome biogenesis protein ERB1"/>
    <property type="match status" value="1"/>
</dbReference>
<keyword evidence="2" id="KW-0690">Ribosome biogenesis</keyword>
<feature type="compositionally biased region" description="Basic and acidic residues" evidence="7">
    <location>
        <begin position="269"/>
        <end position="283"/>
    </location>
</feature>
<dbReference type="GO" id="GO:0030687">
    <property type="term" value="C:preribosome, large subunit precursor"/>
    <property type="evidence" value="ECO:0007669"/>
    <property type="project" value="TreeGrafter"/>
</dbReference>
<dbReference type="SMART" id="SM00320">
    <property type="entry name" value="WD40"/>
    <property type="match status" value="7"/>
</dbReference>
<evidence type="ECO:0000256" key="3">
    <source>
        <dbReference type="ARBA" id="ARBA00022552"/>
    </source>
</evidence>
<dbReference type="InterPro" id="IPR036322">
    <property type="entry name" value="WD40_repeat_dom_sf"/>
</dbReference>
<feature type="region of interest" description="Disordered" evidence="7">
    <location>
        <begin position="249"/>
        <end position="283"/>
    </location>
</feature>
<evidence type="ECO:0000259" key="8">
    <source>
        <dbReference type="SMART" id="SM01035"/>
    </source>
</evidence>
<feature type="compositionally biased region" description="Acidic residues" evidence="7">
    <location>
        <begin position="26"/>
        <end position="43"/>
    </location>
</feature>